<comment type="catalytic activity">
    <reaction evidence="6">
        <text>N(6)-hexadecanoyl-L-lysyl-[protein] + NAD(+) + H2O = 2''-O-hexadecanoyl-ADP-D-ribose + nicotinamide + L-lysyl-[protein]</text>
        <dbReference type="Rhea" id="RHEA:70563"/>
        <dbReference type="Rhea" id="RHEA-COMP:9752"/>
        <dbReference type="Rhea" id="RHEA-COMP:14175"/>
        <dbReference type="ChEBI" id="CHEBI:15377"/>
        <dbReference type="ChEBI" id="CHEBI:17154"/>
        <dbReference type="ChEBI" id="CHEBI:29969"/>
        <dbReference type="ChEBI" id="CHEBI:57540"/>
        <dbReference type="ChEBI" id="CHEBI:138936"/>
        <dbReference type="ChEBI" id="CHEBI:189673"/>
    </reaction>
    <physiologicalReaction direction="left-to-right" evidence="6">
        <dbReference type="Rhea" id="RHEA:70564"/>
    </physiologicalReaction>
</comment>
<evidence type="ECO:0000256" key="8">
    <source>
        <dbReference type="PROSITE-ProRule" id="PRU00236"/>
    </source>
</evidence>
<evidence type="ECO:0000313" key="11">
    <source>
        <dbReference type="EMBL" id="CAC5418571.1"/>
    </source>
</evidence>
<organism evidence="11 12">
    <name type="scientific">Mytilus coruscus</name>
    <name type="common">Sea mussel</name>
    <dbReference type="NCBI Taxonomy" id="42192"/>
    <lineage>
        <taxon>Eukaryota</taxon>
        <taxon>Metazoa</taxon>
        <taxon>Spiralia</taxon>
        <taxon>Lophotrochozoa</taxon>
        <taxon>Mollusca</taxon>
        <taxon>Bivalvia</taxon>
        <taxon>Autobranchia</taxon>
        <taxon>Pteriomorphia</taxon>
        <taxon>Mytilida</taxon>
        <taxon>Mytiloidea</taxon>
        <taxon>Mytilidae</taxon>
        <taxon>Mytilinae</taxon>
        <taxon>Mytilus</taxon>
    </lineage>
</organism>
<feature type="domain" description="Deacetylase sirtuin-type" evidence="10">
    <location>
        <begin position="78"/>
        <end position="359"/>
    </location>
</feature>
<gene>
    <name evidence="11" type="ORF">MCOR_51000</name>
</gene>
<protein>
    <submittedName>
        <fullName evidence="11">SIRT2</fullName>
        <ecNumber evidence="11">2.3.1.286</ecNumber>
    </submittedName>
</protein>
<dbReference type="Gene3D" id="3.30.1600.10">
    <property type="entry name" value="SIR2/SIRT2 'Small Domain"/>
    <property type="match status" value="1"/>
</dbReference>
<dbReference type="EMBL" id="CACVKT020008931">
    <property type="protein sequence ID" value="CAC5418571.1"/>
    <property type="molecule type" value="Genomic_DNA"/>
</dbReference>
<feature type="binding site" evidence="8">
    <location>
        <position position="245"/>
    </location>
    <ligand>
        <name>Zn(2+)</name>
        <dbReference type="ChEBI" id="CHEBI:29105"/>
    </ligand>
</feature>
<evidence type="ECO:0000256" key="2">
    <source>
        <dbReference type="ARBA" id="ARBA00022679"/>
    </source>
</evidence>
<dbReference type="AlphaFoldDB" id="A0A6J8EHQ5"/>
<dbReference type="InterPro" id="IPR003000">
    <property type="entry name" value="Sirtuin"/>
</dbReference>
<evidence type="ECO:0000313" key="12">
    <source>
        <dbReference type="Proteomes" id="UP000507470"/>
    </source>
</evidence>
<evidence type="ECO:0000256" key="1">
    <source>
        <dbReference type="ARBA" id="ARBA00001947"/>
    </source>
</evidence>
<dbReference type="EC" id="2.3.1.286" evidence="11"/>
<evidence type="ECO:0000256" key="6">
    <source>
        <dbReference type="ARBA" id="ARBA00048378"/>
    </source>
</evidence>
<keyword evidence="3 8" id="KW-0479">Metal-binding</keyword>
<feature type="region of interest" description="Disordered" evidence="9">
    <location>
        <begin position="13"/>
        <end position="53"/>
    </location>
</feature>
<accession>A0A6J8EHQ5</accession>
<evidence type="ECO:0000256" key="7">
    <source>
        <dbReference type="ARBA" id="ARBA00048905"/>
    </source>
</evidence>
<dbReference type="PANTHER" id="PTHR11085">
    <property type="entry name" value="NAD-DEPENDENT PROTEIN DEACYLASE SIRTUIN-5, MITOCHONDRIAL-RELATED"/>
    <property type="match status" value="1"/>
</dbReference>
<dbReference type="GO" id="GO:0005634">
    <property type="term" value="C:nucleus"/>
    <property type="evidence" value="ECO:0007669"/>
    <property type="project" value="TreeGrafter"/>
</dbReference>
<proteinExistence type="predicted"/>
<dbReference type="InterPro" id="IPR050134">
    <property type="entry name" value="NAD-dep_sirtuin_deacylases"/>
</dbReference>
<keyword evidence="11" id="KW-0012">Acyltransferase</keyword>
<feature type="compositionally biased region" description="Polar residues" evidence="9">
    <location>
        <begin position="380"/>
        <end position="390"/>
    </location>
</feature>
<reference evidence="11 12" key="1">
    <citation type="submission" date="2020-06" db="EMBL/GenBank/DDBJ databases">
        <authorList>
            <person name="Li R."/>
            <person name="Bekaert M."/>
        </authorList>
    </citation>
    <scope>NUCLEOTIDE SEQUENCE [LARGE SCALE GENOMIC DNA]</scope>
    <source>
        <strain evidence="12">wild</strain>
    </source>
</reference>
<dbReference type="InterPro" id="IPR026590">
    <property type="entry name" value="Ssirtuin_cat_dom"/>
</dbReference>
<feature type="compositionally biased region" description="Basic and acidic residues" evidence="9">
    <location>
        <begin position="44"/>
        <end position="53"/>
    </location>
</feature>
<keyword evidence="2 11" id="KW-0808">Transferase</keyword>
<dbReference type="InterPro" id="IPR029035">
    <property type="entry name" value="DHS-like_NAD/FAD-binding_dom"/>
</dbReference>
<dbReference type="SUPFAM" id="SSF52467">
    <property type="entry name" value="DHS-like NAD/FAD-binding domain"/>
    <property type="match status" value="1"/>
</dbReference>
<feature type="binding site" evidence="8">
    <location>
        <position position="216"/>
    </location>
    <ligand>
        <name>Zn(2+)</name>
        <dbReference type="ChEBI" id="CHEBI:29105"/>
    </ligand>
</feature>
<feature type="active site" description="Proton acceptor" evidence="8">
    <location>
        <position position="208"/>
    </location>
</feature>
<dbReference type="GO" id="GO:0017136">
    <property type="term" value="F:histone deacetylase activity, NAD-dependent"/>
    <property type="evidence" value="ECO:0007669"/>
    <property type="project" value="TreeGrafter"/>
</dbReference>
<dbReference type="OrthoDB" id="420264at2759"/>
<feature type="compositionally biased region" description="Basic and acidic residues" evidence="9">
    <location>
        <begin position="391"/>
        <end position="427"/>
    </location>
</feature>
<dbReference type="Pfam" id="PF02146">
    <property type="entry name" value="SIR2"/>
    <property type="match status" value="1"/>
</dbReference>
<keyword evidence="5" id="KW-0520">NAD</keyword>
<feature type="region of interest" description="Disordered" evidence="9">
    <location>
        <begin position="376"/>
        <end position="456"/>
    </location>
</feature>
<sequence>MFVKSCHIIVGNQDTKGAEGGDNSNDKKEEGSSNSQGAAGGDNSDSKATEKKEEEKKSALFDAFAVSLGLKDEPKIESLLDTVDFNGIVKYIKDGKAKNIITMAGAGISTSAGIPDFRSPETGLYDNLQKYNLPEPTAVFSIDYFKENPEPFFMLARELWPGVFKPTTCHYFIRMLQEKGLLLRHFTQNIDTLESVAGLDPEVCVEAHGHFRTGHCIQCRAEYTQDWMKERIMKPSIPKCEAEGCDGVVKPDIVFFGENLPFRFLKCMSEDFGKCDLLIIMGTSLLVQPFASLVNRTKENVPRMYINLENSCPPKLDPIMTVIFGSGFDFDGENNYRDIFWQGTCDDGCMALAEALGWGEELKNLVTTEHAKIDVANPDKGTTSAKNADCTSKKADATPKKADTTPKKTENTPKKSETPKTSDKTPPKPEAATPKATPGSESKKTPPKKGNGNSTK</sequence>
<dbReference type="InterPro" id="IPR026591">
    <property type="entry name" value="Sirtuin_cat_small_dom_sf"/>
</dbReference>
<comment type="catalytic activity">
    <reaction evidence="7">
        <text>N(6)-tetradecanoyl-L-lysyl-[protein] + NAD(+) + H2O = 2''-O-tetradecanoyl-ADP-D-ribose + nicotinamide + L-lysyl-[protein]</text>
        <dbReference type="Rhea" id="RHEA:70567"/>
        <dbReference type="Rhea" id="RHEA-COMP:9752"/>
        <dbReference type="Rhea" id="RHEA-COMP:15437"/>
        <dbReference type="ChEBI" id="CHEBI:15377"/>
        <dbReference type="ChEBI" id="CHEBI:17154"/>
        <dbReference type="ChEBI" id="CHEBI:29969"/>
        <dbReference type="ChEBI" id="CHEBI:57540"/>
        <dbReference type="ChEBI" id="CHEBI:141129"/>
        <dbReference type="ChEBI" id="CHEBI:189674"/>
    </reaction>
    <physiologicalReaction direction="left-to-right" evidence="7">
        <dbReference type="Rhea" id="RHEA:70568"/>
    </physiologicalReaction>
</comment>
<evidence type="ECO:0000259" key="10">
    <source>
        <dbReference type="PROSITE" id="PS50305"/>
    </source>
</evidence>
<evidence type="ECO:0000256" key="5">
    <source>
        <dbReference type="ARBA" id="ARBA00023027"/>
    </source>
</evidence>
<comment type="cofactor">
    <cofactor evidence="1">
        <name>Zn(2+)</name>
        <dbReference type="ChEBI" id="CHEBI:29105"/>
    </cofactor>
</comment>
<dbReference type="PROSITE" id="PS50305">
    <property type="entry name" value="SIRTUIN"/>
    <property type="match status" value="1"/>
</dbReference>
<feature type="binding site" evidence="8">
    <location>
        <position position="219"/>
    </location>
    <ligand>
        <name>Zn(2+)</name>
        <dbReference type="ChEBI" id="CHEBI:29105"/>
    </ligand>
</feature>
<name>A0A6J8EHQ5_MYTCO</name>
<dbReference type="Proteomes" id="UP000507470">
    <property type="component" value="Unassembled WGS sequence"/>
</dbReference>
<dbReference type="Gene3D" id="3.40.50.1220">
    <property type="entry name" value="TPP-binding domain"/>
    <property type="match status" value="1"/>
</dbReference>
<evidence type="ECO:0000256" key="9">
    <source>
        <dbReference type="SAM" id="MobiDB-lite"/>
    </source>
</evidence>
<keyword evidence="12" id="KW-1185">Reference proteome</keyword>
<keyword evidence="4 8" id="KW-0862">Zinc</keyword>
<dbReference type="GO" id="GO:0046872">
    <property type="term" value="F:metal ion binding"/>
    <property type="evidence" value="ECO:0007669"/>
    <property type="project" value="UniProtKB-KW"/>
</dbReference>
<dbReference type="CDD" id="cd01408">
    <property type="entry name" value="SIRT1"/>
    <property type="match status" value="1"/>
</dbReference>
<feature type="binding site" evidence="8">
    <location>
        <position position="240"/>
    </location>
    <ligand>
        <name>Zn(2+)</name>
        <dbReference type="ChEBI" id="CHEBI:29105"/>
    </ligand>
</feature>
<evidence type="ECO:0000256" key="4">
    <source>
        <dbReference type="ARBA" id="ARBA00022833"/>
    </source>
</evidence>
<feature type="compositionally biased region" description="Basic and acidic residues" evidence="9">
    <location>
        <begin position="16"/>
        <end position="31"/>
    </location>
</feature>
<dbReference type="GO" id="GO:0070403">
    <property type="term" value="F:NAD+ binding"/>
    <property type="evidence" value="ECO:0007669"/>
    <property type="project" value="InterPro"/>
</dbReference>
<dbReference type="PANTHER" id="PTHR11085:SF6">
    <property type="entry name" value="NAD-DEPENDENT PROTEIN DEACETYLASE SIRTUIN-2"/>
    <property type="match status" value="1"/>
</dbReference>
<evidence type="ECO:0000256" key="3">
    <source>
        <dbReference type="ARBA" id="ARBA00022723"/>
    </source>
</evidence>